<reference evidence="2" key="3">
    <citation type="submission" date="2022-06" db="UniProtKB">
        <authorList>
            <consortium name="EnsemblPlants"/>
        </authorList>
    </citation>
    <scope>IDENTIFICATION</scope>
</reference>
<dbReference type="EnsemblPlants" id="TuG1812G0600000635.01.T01">
    <property type="protein sequence ID" value="TuG1812G0600000635.01.T01.cds444817"/>
    <property type="gene ID" value="TuG1812G0600000635.01"/>
</dbReference>
<dbReference type="Gramene" id="TuG1812G0600000635.01.T01">
    <property type="protein sequence ID" value="TuG1812G0600000635.01.T01.cds444817"/>
    <property type="gene ID" value="TuG1812G0600000635.01"/>
</dbReference>
<name>A0A8R7QML9_TRIUA</name>
<evidence type="ECO:0008006" key="4">
    <source>
        <dbReference type="Google" id="ProtNLM"/>
    </source>
</evidence>
<reference evidence="2" key="2">
    <citation type="submission" date="2018-03" db="EMBL/GenBank/DDBJ databases">
        <title>The Triticum urartu genome reveals the dynamic nature of wheat genome evolution.</title>
        <authorList>
            <person name="Ling H."/>
            <person name="Ma B."/>
            <person name="Shi X."/>
            <person name="Liu H."/>
            <person name="Dong L."/>
            <person name="Sun H."/>
            <person name="Cao Y."/>
            <person name="Gao Q."/>
            <person name="Zheng S."/>
            <person name="Li Y."/>
            <person name="Yu Y."/>
            <person name="Du H."/>
            <person name="Qi M."/>
            <person name="Li Y."/>
            <person name="Yu H."/>
            <person name="Cui Y."/>
            <person name="Wang N."/>
            <person name="Chen C."/>
            <person name="Wu H."/>
            <person name="Zhao Y."/>
            <person name="Zhang J."/>
            <person name="Li Y."/>
            <person name="Zhou W."/>
            <person name="Zhang B."/>
            <person name="Hu W."/>
            <person name="Eijk M."/>
            <person name="Tang J."/>
            <person name="Witsenboer H."/>
            <person name="Zhao S."/>
            <person name="Li Z."/>
            <person name="Zhang A."/>
            <person name="Wang D."/>
            <person name="Liang C."/>
        </authorList>
    </citation>
    <scope>NUCLEOTIDE SEQUENCE [LARGE SCALE GENOMIC DNA]</scope>
    <source>
        <strain evidence="2">cv. G1812</strain>
    </source>
</reference>
<keyword evidence="3" id="KW-1185">Reference proteome</keyword>
<feature type="chain" id="PRO_5035816000" description="Secreted protein" evidence="1">
    <location>
        <begin position="20"/>
        <end position="167"/>
    </location>
</feature>
<keyword evidence="1" id="KW-0732">Signal</keyword>
<evidence type="ECO:0000313" key="2">
    <source>
        <dbReference type="EnsemblPlants" id="TuG1812G0600000635.01.T01.cds444817"/>
    </source>
</evidence>
<dbReference type="AlphaFoldDB" id="A0A8R7QML9"/>
<feature type="signal peptide" evidence="1">
    <location>
        <begin position="1"/>
        <end position="19"/>
    </location>
</feature>
<sequence length="167" mass="18413">MRLASWMSLGMMVTRLAWMAQRLVSSKSPTRYASAASCSAETAELWKRRSVLKSCAISRTRRWKGSLRMSSSVLFWYLRISRSATVPGRKRCGFLTPPVAGADLRAALVASCFRGALPPVDFLAVCFVRAIGFAWWIGWEIGDWGLEWMENGADSGSVLTRRGVGGG</sequence>
<organism evidence="2 3">
    <name type="scientific">Triticum urartu</name>
    <name type="common">Red wild einkorn</name>
    <name type="synonym">Crithodium urartu</name>
    <dbReference type="NCBI Taxonomy" id="4572"/>
    <lineage>
        <taxon>Eukaryota</taxon>
        <taxon>Viridiplantae</taxon>
        <taxon>Streptophyta</taxon>
        <taxon>Embryophyta</taxon>
        <taxon>Tracheophyta</taxon>
        <taxon>Spermatophyta</taxon>
        <taxon>Magnoliopsida</taxon>
        <taxon>Liliopsida</taxon>
        <taxon>Poales</taxon>
        <taxon>Poaceae</taxon>
        <taxon>BOP clade</taxon>
        <taxon>Pooideae</taxon>
        <taxon>Triticodae</taxon>
        <taxon>Triticeae</taxon>
        <taxon>Triticinae</taxon>
        <taxon>Triticum</taxon>
    </lineage>
</organism>
<proteinExistence type="predicted"/>
<evidence type="ECO:0000256" key="1">
    <source>
        <dbReference type="SAM" id="SignalP"/>
    </source>
</evidence>
<accession>A0A8R7QML9</accession>
<protein>
    <recommendedName>
        <fullName evidence="4">Secreted protein</fullName>
    </recommendedName>
</protein>
<evidence type="ECO:0000313" key="3">
    <source>
        <dbReference type="Proteomes" id="UP000015106"/>
    </source>
</evidence>
<reference evidence="3" key="1">
    <citation type="journal article" date="2013" name="Nature">
        <title>Draft genome of the wheat A-genome progenitor Triticum urartu.</title>
        <authorList>
            <person name="Ling H.Q."/>
            <person name="Zhao S."/>
            <person name="Liu D."/>
            <person name="Wang J."/>
            <person name="Sun H."/>
            <person name="Zhang C."/>
            <person name="Fan H."/>
            <person name="Li D."/>
            <person name="Dong L."/>
            <person name="Tao Y."/>
            <person name="Gao C."/>
            <person name="Wu H."/>
            <person name="Li Y."/>
            <person name="Cui Y."/>
            <person name="Guo X."/>
            <person name="Zheng S."/>
            <person name="Wang B."/>
            <person name="Yu K."/>
            <person name="Liang Q."/>
            <person name="Yang W."/>
            <person name="Lou X."/>
            <person name="Chen J."/>
            <person name="Feng M."/>
            <person name="Jian J."/>
            <person name="Zhang X."/>
            <person name="Luo G."/>
            <person name="Jiang Y."/>
            <person name="Liu J."/>
            <person name="Wang Z."/>
            <person name="Sha Y."/>
            <person name="Zhang B."/>
            <person name="Wu H."/>
            <person name="Tang D."/>
            <person name="Shen Q."/>
            <person name="Xue P."/>
            <person name="Zou S."/>
            <person name="Wang X."/>
            <person name="Liu X."/>
            <person name="Wang F."/>
            <person name="Yang Y."/>
            <person name="An X."/>
            <person name="Dong Z."/>
            <person name="Zhang K."/>
            <person name="Zhang X."/>
            <person name="Luo M.C."/>
            <person name="Dvorak J."/>
            <person name="Tong Y."/>
            <person name="Wang J."/>
            <person name="Yang H."/>
            <person name="Li Z."/>
            <person name="Wang D."/>
            <person name="Zhang A."/>
            <person name="Wang J."/>
        </authorList>
    </citation>
    <scope>NUCLEOTIDE SEQUENCE</scope>
    <source>
        <strain evidence="3">cv. G1812</strain>
    </source>
</reference>
<dbReference type="Proteomes" id="UP000015106">
    <property type="component" value="Chromosome 6"/>
</dbReference>